<feature type="transmembrane region" description="Helical" evidence="4">
    <location>
        <begin position="348"/>
        <end position="373"/>
    </location>
</feature>
<keyword evidence="4" id="KW-0472">Membrane</keyword>
<dbReference type="GO" id="GO:0022857">
    <property type="term" value="F:transmembrane transporter activity"/>
    <property type="evidence" value="ECO:0007669"/>
    <property type="project" value="InterPro"/>
</dbReference>
<feature type="transmembrane region" description="Helical" evidence="4">
    <location>
        <begin position="179"/>
        <end position="199"/>
    </location>
</feature>
<dbReference type="SUPFAM" id="SSF103473">
    <property type="entry name" value="MFS general substrate transporter"/>
    <property type="match status" value="1"/>
</dbReference>
<gene>
    <name evidence="6" type="ORF">BDN70DRAFT_983059</name>
</gene>
<feature type="compositionally biased region" description="Basic and acidic residues" evidence="3">
    <location>
        <begin position="37"/>
        <end position="48"/>
    </location>
</feature>
<feature type="region of interest" description="Disordered" evidence="3">
    <location>
        <begin position="28"/>
        <end position="52"/>
    </location>
</feature>
<dbReference type="InterPro" id="IPR050327">
    <property type="entry name" value="Proton-linked_MCT"/>
</dbReference>
<dbReference type="InterPro" id="IPR011701">
    <property type="entry name" value="MFS"/>
</dbReference>
<evidence type="ECO:0000313" key="6">
    <source>
        <dbReference type="EMBL" id="KAF9485188.1"/>
    </source>
</evidence>
<reference evidence="6" key="1">
    <citation type="submission" date="2020-11" db="EMBL/GenBank/DDBJ databases">
        <authorList>
            <consortium name="DOE Joint Genome Institute"/>
            <person name="Ahrendt S."/>
            <person name="Riley R."/>
            <person name="Andreopoulos W."/>
            <person name="Labutti K."/>
            <person name="Pangilinan J."/>
            <person name="Ruiz-Duenas F.J."/>
            <person name="Barrasa J.M."/>
            <person name="Sanchez-Garcia M."/>
            <person name="Camarero S."/>
            <person name="Miyauchi S."/>
            <person name="Serrano A."/>
            <person name="Linde D."/>
            <person name="Babiker R."/>
            <person name="Drula E."/>
            <person name="Ayuso-Fernandez I."/>
            <person name="Pacheco R."/>
            <person name="Padilla G."/>
            <person name="Ferreira P."/>
            <person name="Barriuso J."/>
            <person name="Kellner H."/>
            <person name="Castanera R."/>
            <person name="Alfaro M."/>
            <person name="Ramirez L."/>
            <person name="Pisabarro A.G."/>
            <person name="Kuo A."/>
            <person name="Tritt A."/>
            <person name="Lipzen A."/>
            <person name="He G."/>
            <person name="Yan M."/>
            <person name="Ng V."/>
            <person name="Cullen D."/>
            <person name="Martin F."/>
            <person name="Rosso M.-N."/>
            <person name="Henrissat B."/>
            <person name="Hibbett D."/>
            <person name="Martinez A.T."/>
            <person name="Grigoriev I.V."/>
        </authorList>
    </citation>
    <scope>NUCLEOTIDE SEQUENCE</scope>
    <source>
        <strain evidence="6">CIRM-BRFM 674</strain>
    </source>
</reference>
<protein>
    <submittedName>
        <fullName evidence="6">MFS general substrate transporter</fullName>
    </submittedName>
</protein>
<dbReference type="InterPro" id="IPR020846">
    <property type="entry name" value="MFS_dom"/>
</dbReference>
<keyword evidence="4" id="KW-1133">Transmembrane helix</keyword>
<evidence type="ECO:0000259" key="5">
    <source>
        <dbReference type="PROSITE" id="PS50850"/>
    </source>
</evidence>
<feature type="transmembrane region" description="Helical" evidence="4">
    <location>
        <begin position="421"/>
        <end position="437"/>
    </location>
</feature>
<feature type="transmembrane region" description="Helical" evidence="4">
    <location>
        <begin position="380"/>
        <end position="401"/>
    </location>
</feature>
<name>A0A9P5ZDK3_9AGAR</name>
<dbReference type="GO" id="GO:0016020">
    <property type="term" value="C:membrane"/>
    <property type="evidence" value="ECO:0007669"/>
    <property type="project" value="UniProtKB-SubCell"/>
</dbReference>
<evidence type="ECO:0000256" key="3">
    <source>
        <dbReference type="SAM" id="MobiDB-lite"/>
    </source>
</evidence>
<feature type="domain" description="Major facilitator superfamily (MFS) profile" evidence="5">
    <location>
        <begin position="1"/>
        <end position="442"/>
    </location>
</feature>
<accession>A0A9P5ZDK3</accession>
<feature type="transmembrane region" description="Helical" evidence="4">
    <location>
        <begin position="211"/>
        <end position="232"/>
    </location>
</feature>
<evidence type="ECO:0000256" key="4">
    <source>
        <dbReference type="SAM" id="Phobius"/>
    </source>
</evidence>
<dbReference type="Gene3D" id="1.20.1250.20">
    <property type="entry name" value="MFS general substrate transporter like domains"/>
    <property type="match status" value="2"/>
</dbReference>
<feature type="transmembrane region" description="Helical" evidence="4">
    <location>
        <begin position="253"/>
        <end position="273"/>
    </location>
</feature>
<dbReference type="Pfam" id="PF07690">
    <property type="entry name" value="MFS_1"/>
    <property type="match status" value="1"/>
</dbReference>
<dbReference type="InterPro" id="IPR036259">
    <property type="entry name" value="MFS_trans_sf"/>
</dbReference>
<dbReference type="PROSITE" id="PS50850">
    <property type="entry name" value="MFS"/>
    <property type="match status" value="1"/>
</dbReference>
<feature type="transmembrane region" description="Helical" evidence="4">
    <location>
        <begin position="293"/>
        <end position="312"/>
    </location>
</feature>
<dbReference type="PANTHER" id="PTHR11360">
    <property type="entry name" value="MONOCARBOXYLATE TRANSPORTER"/>
    <property type="match status" value="1"/>
</dbReference>
<evidence type="ECO:0000256" key="1">
    <source>
        <dbReference type="ARBA" id="ARBA00004141"/>
    </source>
</evidence>
<feature type="transmembrane region" description="Helical" evidence="4">
    <location>
        <begin position="147"/>
        <end position="167"/>
    </location>
</feature>
<keyword evidence="7" id="KW-1185">Reference proteome</keyword>
<sequence length="442" mass="47649">MSSSQLKTLDEVHVSGVDELKSTASNKLEAANDFPADSEKATTSDDHSSSVTDGGLKAWSIVAGSYTTAFGVYQDYYTRVHITNASSSAISWIGSINAFILVVSGLYAGPLFDRGYFYYLLYGGSFLTSFSLFMLSLTKPNHFYQNLLTHGIGLGLGGGMLYVPSVAIVSQYFIKNRTLAMTIVAAGSSIGAIVHPIMLNNLFASHLGFQGAVRASAGVVTGVLVLACILLRPRSVPKSTIVRPPMWKLAQKFYTEWSFTAMSLGGFFFTIGFYFPLFYLQLDSIKHGVNERFFFYVLVIMNGCSFVGRLAPGLFIHSIGVVRMIVIAAACCSALIFAMIGLSSVPSIVIIAILYGFFSGVFVSLQAPLVAVLTKDMSELGARMGVTFTCFAFGALIGPPIHGALLTERFIWWRPALESGILAFTGTAAFASIVFVARKSQS</sequence>
<feature type="transmembrane region" description="Helical" evidence="4">
    <location>
        <begin position="116"/>
        <end position="135"/>
    </location>
</feature>
<comment type="similarity">
    <text evidence="2">Belongs to the major facilitator superfamily. Monocarboxylate porter (TC 2.A.1.13) family.</text>
</comment>
<dbReference type="OrthoDB" id="6499973at2759"/>
<feature type="transmembrane region" description="Helical" evidence="4">
    <location>
        <begin position="89"/>
        <end position="109"/>
    </location>
</feature>
<keyword evidence="4" id="KW-0812">Transmembrane</keyword>
<feature type="transmembrane region" description="Helical" evidence="4">
    <location>
        <begin position="324"/>
        <end position="342"/>
    </location>
</feature>
<dbReference type="Proteomes" id="UP000807469">
    <property type="component" value="Unassembled WGS sequence"/>
</dbReference>
<dbReference type="PANTHER" id="PTHR11360:SF234">
    <property type="entry name" value="MFS-TYPE TRANSPORTER DBAD-RELATED"/>
    <property type="match status" value="1"/>
</dbReference>
<organism evidence="6 7">
    <name type="scientific">Pholiota conissans</name>
    <dbReference type="NCBI Taxonomy" id="109636"/>
    <lineage>
        <taxon>Eukaryota</taxon>
        <taxon>Fungi</taxon>
        <taxon>Dikarya</taxon>
        <taxon>Basidiomycota</taxon>
        <taxon>Agaricomycotina</taxon>
        <taxon>Agaricomycetes</taxon>
        <taxon>Agaricomycetidae</taxon>
        <taxon>Agaricales</taxon>
        <taxon>Agaricineae</taxon>
        <taxon>Strophariaceae</taxon>
        <taxon>Pholiota</taxon>
    </lineage>
</organism>
<comment type="caution">
    <text evidence="6">The sequence shown here is derived from an EMBL/GenBank/DDBJ whole genome shotgun (WGS) entry which is preliminary data.</text>
</comment>
<proteinExistence type="inferred from homology"/>
<dbReference type="EMBL" id="MU155137">
    <property type="protein sequence ID" value="KAF9485188.1"/>
    <property type="molecule type" value="Genomic_DNA"/>
</dbReference>
<comment type="subcellular location">
    <subcellularLocation>
        <location evidence="1">Membrane</location>
        <topology evidence="1">Multi-pass membrane protein</topology>
    </subcellularLocation>
</comment>
<dbReference type="AlphaFoldDB" id="A0A9P5ZDK3"/>
<evidence type="ECO:0000256" key="2">
    <source>
        <dbReference type="ARBA" id="ARBA00006727"/>
    </source>
</evidence>
<evidence type="ECO:0000313" key="7">
    <source>
        <dbReference type="Proteomes" id="UP000807469"/>
    </source>
</evidence>